<comment type="caution">
    <text evidence="1">The sequence shown here is derived from an EMBL/GenBank/DDBJ whole genome shotgun (WGS) entry which is preliminary data.</text>
</comment>
<keyword evidence="2" id="KW-1185">Reference proteome</keyword>
<accession>M5RRN3</accession>
<dbReference type="Pfam" id="PF12322">
    <property type="entry name" value="T4_baseplate"/>
    <property type="match status" value="1"/>
</dbReference>
<evidence type="ECO:0000313" key="1">
    <source>
        <dbReference type="EMBL" id="EMI22003.1"/>
    </source>
</evidence>
<evidence type="ECO:0000313" key="2">
    <source>
        <dbReference type="Proteomes" id="UP000011991"/>
    </source>
</evidence>
<evidence type="ECO:0008006" key="3">
    <source>
        <dbReference type="Google" id="ProtNLM"/>
    </source>
</evidence>
<reference evidence="1 2" key="1">
    <citation type="journal article" date="2013" name="Mar. Genomics">
        <title>Expression of sulfatases in Rhodopirellula baltica and the diversity of sulfatases in the genus Rhodopirellula.</title>
        <authorList>
            <person name="Wegner C.E."/>
            <person name="Richter-Heitmann T."/>
            <person name="Klindworth A."/>
            <person name="Klockow C."/>
            <person name="Richter M."/>
            <person name="Achstetter T."/>
            <person name="Glockner F.O."/>
            <person name="Harder J."/>
        </authorList>
    </citation>
    <scope>NUCLEOTIDE SEQUENCE [LARGE SCALE GENOMIC DNA]</scope>
    <source>
        <strain evidence="1 2">SM1</strain>
    </source>
</reference>
<sequence>MEQAIVMLATAIPQLSTKQIVEMPIGRRDGMLLDLRKRLFGNRIELLGDCPECSEVVELDFEVDDILLESATPQDVYITEVDGLEIAFCLPTTKNLVAVTNVAPDKRADEIITACVTRVGENEHWQGEVSLTASMQQRITAAMAEQDPQADVQLELECVACQHRWTSPFDIVSLLWSELNAWCQRLLGEIHTLAKAYGWTEHEILSLGRWRRQVYLNMVRQ</sequence>
<name>M5RRN3_9BACT</name>
<dbReference type="EMBL" id="ANOG01000162">
    <property type="protein sequence ID" value="EMI22003.1"/>
    <property type="molecule type" value="Genomic_DNA"/>
</dbReference>
<gene>
    <name evidence="1" type="ORF">RMSM_01080</name>
</gene>
<protein>
    <recommendedName>
        <fullName evidence="3">Phage baseplate protein</fullName>
    </recommendedName>
</protein>
<proteinExistence type="predicted"/>
<organism evidence="1 2">
    <name type="scientific">Rhodopirellula maiorica SM1</name>
    <dbReference type="NCBI Taxonomy" id="1265738"/>
    <lineage>
        <taxon>Bacteria</taxon>
        <taxon>Pseudomonadati</taxon>
        <taxon>Planctomycetota</taxon>
        <taxon>Planctomycetia</taxon>
        <taxon>Pirellulales</taxon>
        <taxon>Pirellulaceae</taxon>
        <taxon>Novipirellula</taxon>
    </lineage>
</organism>
<dbReference type="PATRIC" id="fig|1265738.3.peg.1078"/>
<dbReference type="AlphaFoldDB" id="M5RRN3"/>
<dbReference type="Proteomes" id="UP000011991">
    <property type="component" value="Unassembled WGS sequence"/>
</dbReference>
<dbReference type="InterPro" id="IPR024364">
    <property type="entry name" value="Baseplate_phage_T4-like"/>
</dbReference>